<dbReference type="Gene3D" id="2.40.40.10">
    <property type="entry name" value="RlpA-like domain"/>
    <property type="match status" value="1"/>
</dbReference>
<comment type="caution">
    <text evidence="4">The sequence shown here is derived from an EMBL/GenBank/DDBJ whole genome shotgun (WGS) entry which is preliminary data.</text>
</comment>
<dbReference type="Pfam" id="PF03990">
    <property type="entry name" value="DUF348"/>
    <property type="match status" value="3"/>
</dbReference>
<dbReference type="GO" id="GO:0004553">
    <property type="term" value="F:hydrolase activity, hydrolyzing O-glycosyl compounds"/>
    <property type="evidence" value="ECO:0007669"/>
    <property type="project" value="InterPro"/>
</dbReference>
<dbReference type="InterPro" id="IPR059180">
    <property type="entry name" value="3D_YorM"/>
</dbReference>
<feature type="signal peptide" evidence="2">
    <location>
        <begin position="1"/>
        <end position="27"/>
    </location>
</feature>
<feature type="domain" description="G5" evidence="3">
    <location>
        <begin position="198"/>
        <end position="278"/>
    </location>
</feature>
<dbReference type="CDD" id="cd14667">
    <property type="entry name" value="3D_containing_proteins"/>
    <property type="match status" value="1"/>
</dbReference>
<name>A0A073JTQ9_9BACI</name>
<evidence type="ECO:0000313" key="5">
    <source>
        <dbReference type="Proteomes" id="UP000027822"/>
    </source>
</evidence>
<dbReference type="GO" id="GO:0019867">
    <property type="term" value="C:outer membrane"/>
    <property type="evidence" value="ECO:0007669"/>
    <property type="project" value="InterPro"/>
</dbReference>
<gene>
    <name evidence="4" type="ORF">BAMA_12030</name>
</gene>
<dbReference type="PANTHER" id="PTHR39160:SF4">
    <property type="entry name" value="RESUSCITATION-PROMOTING FACTOR RPFB"/>
    <property type="match status" value="1"/>
</dbReference>
<dbReference type="Pfam" id="PF07501">
    <property type="entry name" value="G5"/>
    <property type="match status" value="1"/>
</dbReference>
<dbReference type="InterPro" id="IPR011098">
    <property type="entry name" value="G5_dom"/>
</dbReference>
<dbReference type="EMBL" id="JOTN01000025">
    <property type="protein sequence ID" value="KEK17581.1"/>
    <property type="molecule type" value="Genomic_DNA"/>
</dbReference>
<dbReference type="eggNOG" id="COG3583">
    <property type="taxonomic scope" value="Bacteria"/>
</dbReference>
<evidence type="ECO:0000256" key="2">
    <source>
        <dbReference type="SAM" id="SignalP"/>
    </source>
</evidence>
<reference evidence="4 5" key="1">
    <citation type="submission" date="2014-06" db="EMBL/GenBank/DDBJ databases">
        <title>Draft genome sequence of Bacillus manliponensis JCM 15802 (MCCC 1A00708).</title>
        <authorList>
            <person name="Lai Q."/>
            <person name="Liu Y."/>
            <person name="Shao Z."/>
        </authorList>
    </citation>
    <scope>NUCLEOTIDE SEQUENCE [LARGE SCALE GENOMIC DNA]</scope>
    <source>
        <strain evidence="4 5">JCM 15802</strain>
    </source>
</reference>
<evidence type="ECO:0000313" key="4">
    <source>
        <dbReference type="EMBL" id="KEK17581.1"/>
    </source>
</evidence>
<keyword evidence="5" id="KW-1185">Reference proteome</keyword>
<dbReference type="InterPro" id="IPR007137">
    <property type="entry name" value="DUF348"/>
</dbReference>
<feature type="chain" id="PRO_5001690547" description="G5 domain-containing protein" evidence="2">
    <location>
        <begin position="28"/>
        <end position="386"/>
    </location>
</feature>
<proteinExistence type="predicted"/>
<dbReference type="PANTHER" id="PTHR39160">
    <property type="entry name" value="CELL WALL-BINDING PROTEIN YOCH"/>
    <property type="match status" value="1"/>
</dbReference>
<dbReference type="InterPro" id="IPR010611">
    <property type="entry name" value="3D_dom"/>
</dbReference>
<dbReference type="eggNOG" id="COG3584">
    <property type="taxonomic scope" value="Bacteria"/>
</dbReference>
<evidence type="ECO:0000256" key="1">
    <source>
        <dbReference type="ARBA" id="ARBA00022729"/>
    </source>
</evidence>
<dbReference type="GO" id="GO:0009254">
    <property type="term" value="P:peptidoglycan turnover"/>
    <property type="evidence" value="ECO:0007669"/>
    <property type="project" value="InterPro"/>
</dbReference>
<dbReference type="InterPro" id="IPR051933">
    <property type="entry name" value="Resuscitation_pf_RpfB"/>
</dbReference>
<dbReference type="Gene3D" id="2.20.230.10">
    <property type="entry name" value="Resuscitation-promoting factor rpfb"/>
    <property type="match status" value="1"/>
</dbReference>
<dbReference type="SUPFAM" id="SSF50685">
    <property type="entry name" value="Barwin-like endoglucanases"/>
    <property type="match status" value="1"/>
</dbReference>
<evidence type="ECO:0000259" key="3">
    <source>
        <dbReference type="PROSITE" id="PS51109"/>
    </source>
</evidence>
<organism evidence="4 5">
    <name type="scientific">Bacillus manliponensis</name>
    <dbReference type="NCBI Taxonomy" id="574376"/>
    <lineage>
        <taxon>Bacteria</taxon>
        <taxon>Bacillati</taxon>
        <taxon>Bacillota</taxon>
        <taxon>Bacilli</taxon>
        <taxon>Bacillales</taxon>
        <taxon>Bacillaceae</taxon>
        <taxon>Bacillus</taxon>
        <taxon>Bacillus cereus group</taxon>
    </lineage>
</organism>
<dbReference type="AlphaFoldDB" id="A0A073JTQ9"/>
<sequence length="386" mass="42119">MKVSKKLALQVTSVLIISGSIGTAAYAATTDKVILEIDGKKQEVYTYAGNVKELLQSENIKIGEEDVVAPNLSTKVKGEMKIVVEKAKPFTITIDGEERAVQSTVKTVQDLLTEEGIEVGEHDKVYPSLHAQLQEEQDIVIQRAFPVMLHVGGQEEQAWSISTTVADFLKERQVVIGELDRVEPALHEEIQKDTVVKVVRVEKVIDVVEAPISFSSVNKEDPSLFVGTKKVIQEGVQGKKKTTFEVVKENGNEVSRTVQKEETLLQPKEQVIAIGTKQAEVATDSGSAGVAREFYVEATAYSPYCGGCQGVSAGGYNYKANPNMKLIAVDPRVIPLGTKVWVEGYGYAVAGDTGGAIKGNRIDVLMPSEKQAYAWGRKRVKIQVLQ</sequence>
<accession>A0A073JTQ9</accession>
<dbReference type="InterPro" id="IPR036908">
    <property type="entry name" value="RlpA-like_sf"/>
</dbReference>
<dbReference type="SMART" id="SM01208">
    <property type="entry name" value="G5"/>
    <property type="match status" value="1"/>
</dbReference>
<keyword evidence="1 2" id="KW-0732">Signal</keyword>
<protein>
    <recommendedName>
        <fullName evidence="3">G5 domain-containing protein</fullName>
    </recommendedName>
</protein>
<dbReference type="Proteomes" id="UP000027822">
    <property type="component" value="Unassembled WGS sequence"/>
</dbReference>
<dbReference type="PROSITE" id="PS51109">
    <property type="entry name" value="G5"/>
    <property type="match status" value="1"/>
</dbReference>
<dbReference type="Pfam" id="PF06725">
    <property type="entry name" value="3D"/>
    <property type="match status" value="1"/>
</dbReference>
<dbReference type="STRING" id="574376.BAMA_12030"/>